<keyword evidence="1" id="KW-0472">Membrane</keyword>
<feature type="transmembrane region" description="Helical" evidence="1">
    <location>
        <begin position="152"/>
        <end position="170"/>
    </location>
</feature>
<keyword evidence="1" id="KW-1133">Transmembrane helix</keyword>
<feature type="transmembrane region" description="Helical" evidence="1">
    <location>
        <begin position="120"/>
        <end position="140"/>
    </location>
</feature>
<evidence type="ECO:0000256" key="1">
    <source>
        <dbReference type="SAM" id="Phobius"/>
    </source>
</evidence>
<dbReference type="EMBL" id="JAWLKF010000006">
    <property type="protein sequence ID" value="MDV6303553.1"/>
    <property type="molecule type" value="Genomic_DNA"/>
</dbReference>
<accession>A0ABU4D1F2</accession>
<proteinExistence type="predicted"/>
<feature type="transmembrane region" description="Helical" evidence="1">
    <location>
        <begin position="340"/>
        <end position="363"/>
    </location>
</feature>
<name>A0ABU4D1F2_9NOCA</name>
<feature type="transmembrane region" description="Helical" evidence="1">
    <location>
        <begin position="244"/>
        <end position="262"/>
    </location>
</feature>
<keyword evidence="3" id="KW-1185">Reference proteome</keyword>
<comment type="caution">
    <text evidence="2">The sequence shown here is derived from an EMBL/GenBank/DDBJ whole genome shotgun (WGS) entry which is preliminary data.</text>
</comment>
<feature type="transmembrane region" description="Helical" evidence="1">
    <location>
        <begin position="304"/>
        <end position="328"/>
    </location>
</feature>
<sequence length="384" mass="41442">MSISLAPGVRVGFRGNPVVLVPGRDPLVVDGDTHDFLLRVANEESGGAPTLVMDDQETARSIQLLVDHGVLEGESADWTIRHQTYAPSLSDLYFRRDSQVLQQVFAGVATATGRLVASKATVGFGLATLLLASAFVIWALPVTSTMVTVLDSPGTAILLVFVAQTVRLLLHESGHYAVAAQCGDRPGVGYGLYLAGPSLYVDLSHLESEPVATRLRGDLAGLAVDGYLIAALALAYLWHSDGMAAIVLLSLCTVSLASLRPTEKSDGYWALRDAMGARAVSATWATPRAMLTALRAQDTTVQRFARVLVIIYTLFSVFALCSLPRWLFGTYHAVIDAGPRSLAVVLLAGVGYPTIMVIALLVVRRRRTTRLRPIRGRHRRDRSR</sequence>
<dbReference type="Proteomes" id="UP001186104">
    <property type="component" value="Unassembled WGS sequence"/>
</dbReference>
<evidence type="ECO:0000313" key="3">
    <source>
        <dbReference type="Proteomes" id="UP001186104"/>
    </source>
</evidence>
<feature type="transmembrane region" description="Helical" evidence="1">
    <location>
        <begin position="219"/>
        <end position="238"/>
    </location>
</feature>
<evidence type="ECO:0000313" key="2">
    <source>
        <dbReference type="EMBL" id="MDV6303553.1"/>
    </source>
</evidence>
<keyword evidence="1" id="KW-0812">Transmembrane</keyword>
<evidence type="ECO:0008006" key="4">
    <source>
        <dbReference type="Google" id="ProtNLM"/>
    </source>
</evidence>
<reference evidence="2 3" key="1">
    <citation type="submission" date="2023-10" db="EMBL/GenBank/DDBJ databases">
        <title>Development of a sustainable strategy for remediation of hydrocarbon-contaminated territories based on the waste exchange concept.</title>
        <authorList>
            <person name="Krivoruchko A."/>
        </authorList>
    </citation>
    <scope>NUCLEOTIDE SEQUENCE [LARGE SCALE GENOMIC DNA]</scope>
    <source>
        <strain evidence="2 3">IEGM 1327</strain>
    </source>
</reference>
<organism evidence="2 3">
    <name type="scientific">Rhodococcus cerastii</name>
    <dbReference type="NCBI Taxonomy" id="908616"/>
    <lineage>
        <taxon>Bacteria</taxon>
        <taxon>Bacillati</taxon>
        <taxon>Actinomycetota</taxon>
        <taxon>Actinomycetes</taxon>
        <taxon>Mycobacteriales</taxon>
        <taxon>Nocardiaceae</taxon>
        <taxon>Rhodococcus</taxon>
    </lineage>
</organism>
<dbReference type="RefSeq" id="WP_317533216.1">
    <property type="nucleotide sequence ID" value="NZ_JAWLKF010000006.1"/>
</dbReference>
<protein>
    <recommendedName>
        <fullName evidence="4">Peptide zinc metalloprotease protein</fullName>
    </recommendedName>
</protein>
<gene>
    <name evidence="2" type="ORF">R3P93_13385</name>
</gene>